<evidence type="ECO:0000313" key="9">
    <source>
        <dbReference type="EMBL" id="PZW32036.1"/>
    </source>
</evidence>
<accession>A0A326U8M6</accession>
<dbReference type="Gene3D" id="1.10.3730.20">
    <property type="match status" value="1"/>
</dbReference>
<dbReference type="PANTHER" id="PTHR42920:SF24">
    <property type="entry name" value="AROMATIC AMINO ACID EXPORTER YDDG"/>
    <property type="match status" value="1"/>
</dbReference>
<evidence type="ECO:0000256" key="4">
    <source>
        <dbReference type="ARBA" id="ARBA00022692"/>
    </source>
</evidence>
<dbReference type="PANTHER" id="PTHR42920">
    <property type="entry name" value="OS03G0707200 PROTEIN-RELATED"/>
    <property type="match status" value="1"/>
</dbReference>
<dbReference type="InterPro" id="IPR037185">
    <property type="entry name" value="EmrE-like"/>
</dbReference>
<dbReference type="EMBL" id="QKUF01000005">
    <property type="protein sequence ID" value="PZW32036.1"/>
    <property type="molecule type" value="Genomic_DNA"/>
</dbReference>
<feature type="transmembrane region" description="Helical" evidence="7">
    <location>
        <begin position="106"/>
        <end position="127"/>
    </location>
</feature>
<sequence>MMLRRGRERRKPSARLVGYLMVVTASLLFGLNGNISKPLFAGGVSAITLTAFRTLIGGLCLLIVLLPGLRSSLRVPVRSLGWLLAFGVTLALVTFTYFMAISRLPIAIALTIQFSAAAWMTVGEAIWRRKLPTVHVLLALVCAFGGLLLLTGIWRADFRSLDPWGLFFALLSLLFFIAYLLLGERVSRDMSPLAATAYGSLIAALIWFCVQPPWTIPATTWSGMNGLLILAVGILGMALPFALHLGALQRVNPTRVGIVANLEMVAGGLIAFLWLGETLDLWQSVGCVLVLAGLIILQYERESPLEGLTR</sequence>
<dbReference type="OrthoDB" id="154915at2"/>
<comment type="caution">
    <text evidence="9">The sequence shown here is derived from an EMBL/GenBank/DDBJ whole genome shotgun (WGS) entry which is preliminary data.</text>
</comment>
<feature type="transmembrane region" description="Helical" evidence="7">
    <location>
        <begin position="226"/>
        <end position="246"/>
    </location>
</feature>
<feature type="domain" description="EamA" evidence="8">
    <location>
        <begin position="17"/>
        <end position="151"/>
    </location>
</feature>
<gene>
    <name evidence="9" type="ORF">EI42_02062</name>
</gene>
<feature type="transmembrane region" description="Helical" evidence="7">
    <location>
        <begin position="134"/>
        <end position="154"/>
    </location>
</feature>
<evidence type="ECO:0000256" key="6">
    <source>
        <dbReference type="ARBA" id="ARBA00023136"/>
    </source>
</evidence>
<dbReference type="Proteomes" id="UP000248806">
    <property type="component" value="Unassembled WGS sequence"/>
</dbReference>
<evidence type="ECO:0000259" key="8">
    <source>
        <dbReference type="Pfam" id="PF00892"/>
    </source>
</evidence>
<evidence type="ECO:0000256" key="7">
    <source>
        <dbReference type="SAM" id="Phobius"/>
    </source>
</evidence>
<keyword evidence="4 7" id="KW-0812">Transmembrane</keyword>
<comment type="similarity">
    <text evidence="2">Belongs to the EamA transporter family.</text>
</comment>
<feature type="transmembrane region" description="Helical" evidence="7">
    <location>
        <begin position="258"/>
        <end position="275"/>
    </location>
</feature>
<feature type="transmembrane region" description="Helical" evidence="7">
    <location>
        <begin position="166"/>
        <end position="183"/>
    </location>
</feature>
<keyword evidence="10" id="KW-1185">Reference proteome</keyword>
<dbReference type="GO" id="GO:0005886">
    <property type="term" value="C:plasma membrane"/>
    <property type="evidence" value="ECO:0007669"/>
    <property type="project" value="UniProtKB-SubCell"/>
</dbReference>
<evidence type="ECO:0000256" key="3">
    <source>
        <dbReference type="ARBA" id="ARBA00022475"/>
    </source>
</evidence>
<organism evidence="9 10">
    <name type="scientific">Thermosporothrix hazakensis</name>
    <dbReference type="NCBI Taxonomy" id="644383"/>
    <lineage>
        <taxon>Bacteria</taxon>
        <taxon>Bacillati</taxon>
        <taxon>Chloroflexota</taxon>
        <taxon>Ktedonobacteria</taxon>
        <taxon>Ktedonobacterales</taxon>
        <taxon>Thermosporotrichaceae</taxon>
        <taxon>Thermosporothrix</taxon>
    </lineage>
</organism>
<dbReference type="SUPFAM" id="SSF103481">
    <property type="entry name" value="Multidrug resistance efflux transporter EmrE"/>
    <property type="match status" value="2"/>
</dbReference>
<proteinExistence type="inferred from homology"/>
<evidence type="ECO:0000256" key="2">
    <source>
        <dbReference type="ARBA" id="ARBA00007362"/>
    </source>
</evidence>
<evidence type="ECO:0000256" key="1">
    <source>
        <dbReference type="ARBA" id="ARBA00004651"/>
    </source>
</evidence>
<feature type="transmembrane region" description="Helical" evidence="7">
    <location>
        <begin position="43"/>
        <end position="68"/>
    </location>
</feature>
<name>A0A326U8M6_THEHA</name>
<dbReference type="InterPro" id="IPR051258">
    <property type="entry name" value="Diverse_Substrate_Transporter"/>
</dbReference>
<keyword evidence="5 7" id="KW-1133">Transmembrane helix</keyword>
<feature type="transmembrane region" description="Helical" evidence="7">
    <location>
        <begin position="281"/>
        <end position="299"/>
    </location>
</feature>
<feature type="transmembrane region" description="Helical" evidence="7">
    <location>
        <begin position="12"/>
        <end position="31"/>
    </location>
</feature>
<evidence type="ECO:0000256" key="5">
    <source>
        <dbReference type="ARBA" id="ARBA00022989"/>
    </source>
</evidence>
<comment type="subcellular location">
    <subcellularLocation>
        <location evidence="1">Cell membrane</location>
        <topology evidence="1">Multi-pass membrane protein</topology>
    </subcellularLocation>
</comment>
<dbReference type="InterPro" id="IPR000620">
    <property type="entry name" value="EamA_dom"/>
</dbReference>
<reference evidence="9 10" key="1">
    <citation type="submission" date="2018-06" db="EMBL/GenBank/DDBJ databases">
        <title>Genomic Encyclopedia of Archaeal and Bacterial Type Strains, Phase II (KMG-II): from individual species to whole genera.</title>
        <authorList>
            <person name="Goeker M."/>
        </authorList>
    </citation>
    <scope>NUCLEOTIDE SEQUENCE [LARGE SCALE GENOMIC DNA]</scope>
    <source>
        <strain evidence="9 10">ATCC BAA-1881</strain>
    </source>
</reference>
<dbReference type="Pfam" id="PF00892">
    <property type="entry name" value="EamA"/>
    <property type="match status" value="2"/>
</dbReference>
<evidence type="ECO:0000313" key="10">
    <source>
        <dbReference type="Proteomes" id="UP000248806"/>
    </source>
</evidence>
<keyword evidence="6 7" id="KW-0472">Membrane</keyword>
<feature type="transmembrane region" description="Helical" evidence="7">
    <location>
        <begin position="80"/>
        <end position="100"/>
    </location>
</feature>
<protein>
    <submittedName>
        <fullName evidence="9">Inner membrane transporter RhtA</fullName>
    </submittedName>
</protein>
<feature type="domain" description="EamA" evidence="8">
    <location>
        <begin position="164"/>
        <end position="297"/>
    </location>
</feature>
<dbReference type="AlphaFoldDB" id="A0A326U8M6"/>
<dbReference type="RefSeq" id="WP_111321495.1">
    <property type="nucleotide sequence ID" value="NZ_BIFX01000001.1"/>
</dbReference>
<feature type="transmembrane region" description="Helical" evidence="7">
    <location>
        <begin position="195"/>
        <end position="214"/>
    </location>
</feature>
<keyword evidence="3" id="KW-1003">Cell membrane</keyword>